<dbReference type="PIRSF" id="PIRSF001589">
    <property type="entry name" value="Asn_synthetase_glu-h"/>
    <property type="match status" value="1"/>
</dbReference>
<dbReference type="SUPFAM" id="SSF56235">
    <property type="entry name" value="N-terminal nucleophile aminohydrolases (Ntn hydrolases)"/>
    <property type="match status" value="1"/>
</dbReference>
<dbReference type="InterPro" id="IPR014729">
    <property type="entry name" value="Rossmann-like_a/b/a_fold"/>
</dbReference>
<feature type="site" description="Important for beta-aspartyl-AMP intermediate formation" evidence="10">
    <location>
        <position position="369"/>
    </location>
</feature>
<evidence type="ECO:0000256" key="2">
    <source>
        <dbReference type="ARBA" id="ARBA00005752"/>
    </source>
</evidence>
<keyword evidence="6 8" id="KW-0315">Glutamine amidotransferase</keyword>
<dbReference type="Gene3D" id="3.60.20.10">
    <property type="entry name" value="Glutamine Phosphoribosylpyrophosphate, subunit 1, domain 1"/>
    <property type="match status" value="1"/>
</dbReference>
<reference evidence="12 13" key="1">
    <citation type="submission" date="2021-05" db="EMBL/GenBank/DDBJ databases">
        <title>A Polyphasic approach of four new species of the genus Ohtaekwangia: Ohtaekwangia histidinii sp. nov., Ohtaekwangia cretensis sp. nov., Ohtaekwangia indiensis sp. nov., Ohtaekwangia reichenbachii sp. nov. from diverse environment.</title>
        <authorList>
            <person name="Octaviana S."/>
        </authorList>
    </citation>
    <scope>NUCLEOTIDE SEQUENCE [LARGE SCALE GENOMIC DNA]</scope>
    <source>
        <strain evidence="12 13">PWU5</strain>
    </source>
</reference>
<gene>
    <name evidence="12" type="primary">asnB</name>
    <name evidence="12" type="ORF">KK062_07575</name>
</gene>
<dbReference type="Gene3D" id="3.40.50.620">
    <property type="entry name" value="HUPs"/>
    <property type="match status" value="1"/>
</dbReference>
<dbReference type="RefSeq" id="WP_254083667.1">
    <property type="nucleotide sequence ID" value="NZ_JAHESE010000005.1"/>
</dbReference>
<dbReference type="InterPro" id="IPR029055">
    <property type="entry name" value="Ntn_hydrolases_N"/>
</dbReference>
<evidence type="ECO:0000256" key="5">
    <source>
        <dbReference type="ARBA" id="ARBA00022840"/>
    </source>
</evidence>
<dbReference type="GO" id="GO:0005829">
    <property type="term" value="C:cytosol"/>
    <property type="evidence" value="ECO:0007669"/>
    <property type="project" value="TreeGrafter"/>
</dbReference>
<dbReference type="NCBIfam" id="TIGR01536">
    <property type="entry name" value="asn_synth_AEB"/>
    <property type="match status" value="1"/>
</dbReference>
<dbReference type="GO" id="GO:0005524">
    <property type="term" value="F:ATP binding"/>
    <property type="evidence" value="ECO:0007669"/>
    <property type="project" value="UniProtKB-KW"/>
</dbReference>
<dbReference type="PANTHER" id="PTHR43284:SF1">
    <property type="entry name" value="ASPARAGINE SYNTHETASE"/>
    <property type="match status" value="1"/>
</dbReference>
<dbReference type="PANTHER" id="PTHR43284">
    <property type="entry name" value="ASPARAGINE SYNTHETASE (GLUTAMINE-HYDROLYZING)"/>
    <property type="match status" value="1"/>
</dbReference>
<dbReference type="InterPro" id="IPR051786">
    <property type="entry name" value="ASN_synthetase/amidase"/>
</dbReference>
<sequence length="617" mass="69201">MCGISGILSRAGVTRERIGQITMALAHRGPDAQGVWVDAGATVGLGHTRLSIIDLSTDANQPFYSRDNRYVVVFNGEIYNFQALRNELSERHGVTFRTTSDTEVLVEAFAVWGKGAAGRLEGMFAAIIADQQTGKVYLLRDRAGKKPLFYFQSGTTLAFASEMKALLRDPEIRREAKINRDVFTTFLHLGYIPGPATIYENIFKFPAGHIGECDASLRIYARPYWQLQDHLSDVILTDAAQVKDTLRTLLHDAVAKRMISDVPLGAFLSGGTDSSLVTAVAAAQRSTPLKTFSIGFEESKFDESRYARAVAEHLGTDHTAYTLSEKEALGILETYLQHFDEPFADTSAIPTMLVSRLARQQVKVVLTGDGGDELFQGYGTYTWANRLDRPGMGLLRAPLRGVLKAAGTSRMERIGHLLASPLGSERSHIFSQEQYFFSQQELDTYANGFTPFRYQDATDSKQRFTAGERQALFDLEYYLRDDLLVKVDRASMYYALECRSPLLDHRLVEFAFSLDASLKVRDGRAKWLLKELLREYIPSALVDRPKWGFSVPLATWLKGDLRYLVERYLSPEAVATAGVLDAGYVKQLVKDFFGGKDYLYNRLWVLIVLHKWLHDNG</sequence>
<evidence type="ECO:0000256" key="8">
    <source>
        <dbReference type="PIRSR" id="PIRSR001589-1"/>
    </source>
</evidence>
<feature type="binding site" evidence="9">
    <location>
        <position position="294"/>
    </location>
    <ligand>
        <name>ATP</name>
        <dbReference type="ChEBI" id="CHEBI:30616"/>
    </ligand>
</feature>
<dbReference type="AlphaFoldDB" id="A0AAP2DVC1"/>
<keyword evidence="4 9" id="KW-0547">Nucleotide-binding</keyword>
<accession>A0AAP2DVC1</accession>
<comment type="catalytic activity">
    <reaction evidence="7">
        <text>L-aspartate + L-glutamine + ATP + H2O = L-asparagine + L-glutamate + AMP + diphosphate + H(+)</text>
        <dbReference type="Rhea" id="RHEA:12228"/>
        <dbReference type="ChEBI" id="CHEBI:15377"/>
        <dbReference type="ChEBI" id="CHEBI:15378"/>
        <dbReference type="ChEBI" id="CHEBI:29985"/>
        <dbReference type="ChEBI" id="CHEBI:29991"/>
        <dbReference type="ChEBI" id="CHEBI:30616"/>
        <dbReference type="ChEBI" id="CHEBI:33019"/>
        <dbReference type="ChEBI" id="CHEBI:58048"/>
        <dbReference type="ChEBI" id="CHEBI:58359"/>
        <dbReference type="ChEBI" id="CHEBI:456215"/>
        <dbReference type="EC" id="6.3.5.4"/>
    </reaction>
</comment>
<dbReference type="PROSITE" id="PS51278">
    <property type="entry name" value="GATASE_TYPE_2"/>
    <property type="match status" value="1"/>
</dbReference>
<evidence type="ECO:0000256" key="3">
    <source>
        <dbReference type="ARBA" id="ARBA00012737"/>
    </source>
</evidence>
<dbReference type="GO" id="GO:0004066">
    <property type="term" value="F:asparagine synthase (glutamine-hydrolyzing) activity"/>
    <property type="evidence" value="ECO:0007669"/>
    <property type="project" value="UniProtKB-EC"/>
</dbReference>
<dbReference type="InterPro" id="IPR033738">
    <property type="entry name" value="AsnB_N"/>
</dbReference>
<evidence type="ECO:0000256" key="1">
    <source>
        <dbReference type="ARBA" id="ARBA00005187"/>
    </source>
</evidence>
<evidence type="ECO:0000256" key="9">
    <source>
        <dbReference type="PIRSR" id="PIRSR001589-2"/>
    </source>
</evidence>
<dbReference type="EC" id="6.3.5.4" evidence="3"/>
<keyword evidence="5 9" id="KW-0067">ATP-binding</keyword>
<dbReference type="GO" id="GO:0006529">
    <property type="term" value="P:asparagine biosynthetic process"/>
    <property type="evidence" value="ECO:0007669"/>
    <property type="project" value="UniProtKB-KW"/>
</dbReference>
<organism evidence="12 13">
    <name type="scientific">Dawidia cretensis</name>
    <dbReference type="NCBI Taxonomy" id="2782350"/>
    <lineage>
        <taxon>Bacteria</taxon>
        <taxon>Pseudomonadati</taxon>
        <taxon>Bacteroidota</taxon>
        <taxon>Cytophagia</taxon>
        <taxon>Cytophagales</taxon>
        <taxon>Chryseotaleaceae</taxon>
        <taxon>Dawidia</taxon>
    </lineage>
</organism>
<dbReference type="SUPFAM" id="SSF52402">
    <property type="entry name" value="Adenine nucleotide alpha hydrolases-like"/>
    <property type="match status" value="1"/>
</dbReference>
<dbReference type="CDD" id="cd01991">
    <property type="entry name" value="Asn_synthase_B_C"/>
    <property type="match status" value="1"/>
</dbReference>
<comment type="pathway">
    <text evidence="1">Amino-acid biosynthesis; L-asparagine biosynthesis; L-asparagine from L-aspartate (L-Gln route): step 1/1.</text>
</comment>
<keyword evidence="13" id="KW-1185">Reference proteome</keyword>
<feature type="binding site" evidence="9">
    <location>
        <position position="101"/>
    </location>
    <ligand>
        <name>L-glutamine</name>
        <dbReference type="ChEBI" id="CHEBI:58359"/>
    </ligand>
</feature>
<proteinExistence type="inferred from homology"/>
<evidence type="ECO:0000259" key="11">
    <source>
        <dbReference type="PROSITE" id="PS51278"/>
    </source>
</evidence>
<dbReference type="InterPro" id="IPR017932">
    <property type="entry name" value="GATase_2_dom"/>
</dbReference>
<keyword evidence="12" id="KW-0436">Ligase</keyword>
<evidence type="ECO:0000256" key="6">
    <source>
        <dbReference type="ARBA" id="ARBA00022962"/>
    </source>
</evidence>
<dbReference type="InterPro" id="IPR001962">
    <property type="entry name" value="Asn_synthase"/>
</dbReference>
<keyword evidence="8" id="KW-0061">Asparagine biosynthesis</keyword>
<evidence type="ECO:0000313" key="12">
    <source>
        <dbReference type="EMBL" id="MBT1708076.1"/>
    </source>
</evidence>
<dbReference type="InterPro" id="IPR006426">
    <property type="entry name" value="Asn_synth_AEB"/>
</dbReference>
<keyword evidence="8" id="KW-0028">Amino-acid biosynthesis</keyword>
<protein>
    <recommendedName>
        <fullName evidence="3">asparagine synthase (glutamine-hydrolyzing)</fullName>
        <ecNumber evidence="3">6.3.5.4</ecNumber>
    </recommendedName>
</protein>
<evidence type="ECO:0000256" key="4">
    <source>
        <dbReference type="ARBA" id="ARBA00022741"/>
    </source>
</evidence>
<dbReference type="Pfam" id="PF13522">
    <property type="entry name" value="GATase_6"/>
    <property type="match status" value="1"/>
</dbReference>
<comment type="caution">
    <text evidence="12">The sequence shown here is derived from an EMBL/GenBank/DDBJ whole genome shotgun (WGS) entry which is preliminary data.</text>
</comment>
<comment type="similarity">
    <text evidence="2">Belongs to the asparagine synthetase family.</text>
</comment>
<feature type="domain" description="Glutamine amidotransferase type-2" evidence="11">
    <location>
        <begin position="2"/>
        <end position="216"/>
    </location>
</feature>
<dbReference type="Pfam" id="PF00733">
    <property type="entry name" value="Asn_synthase"/>
    <property type="match status" value="1"/>
</dbReference>
<dbReference type="Proteomes" id="UP001319080">
    <property type="component" value="Unassembled WGS sequence"/>
</dbReference>
<evidence type="ECO:0000313" key="13">
    <source>
        <dbReference type="Proteomes" id="UP001319080"/>
    </source>
</evidence>
<dbReference type="CDD" id="cd00712">
    <property type="entry name" value="AsnB"/>
    <property type="match status" value="1"/>
</dbReference>
<dbReference type="EMBL" id="JAHESE010000005">
    <property type="protein sequence ID" value="MBT1708076.1"/>
    <property type="molecule type" value="Genomic_DNA"/>
</dbReference>
<feature type="active site" description="For GATase activity" evidence="8">
    <location>
        <position position="2"/>
    </location>
</feature>
<evidence type="ECO:0000256" key="7">
    <source>
        <dbReference type="ARBA" id="ARBA00048741"/>
    </source>
</evidence>
<name>A0AAP2DVC1_9BACT</name>
<evidence type="ECO:0000256" key="10">
    <source>
        <dbReference type="PIRSR" id="PIRSR001589-3"/>
    </source>
</evidence>